<dbReference type="PANTHER" id="PTHR19229">
    <property type="entry name" value="ATP-BINDING CASSETTE TRANSPORTER SUBFAMILY A ABCA"/>
    <property type="match status" value="1"/>
</dbReference>
<feature type="transmembrane region" description="Helical" evidence="11">
    <location>
        <begin position="32"/>
        <end position="55"/>
    </location>
</feature>
<dbReference type="PANTHER" id="PTHR19229:SF36">
    <property type="entry name" value="ATP-BINDING CASSETTE SUB-FAMILY A MEMBER 2"/>
    <property type="match status" value="1"/>
</dbReference>
<evidence type="ECO:0000256" key="5">
    <source>
        <dbReference type="ARBA" id="ARBA00022737"/>
    </source>
</evidence>
<dbReference type="Proteomes" id="UP001055712">
    <property type="component" value="Unassembled WGS sequence"/>
</dbReference>
<keyword evidence="9 11" id="KW-0472">Membrane</keyword>
<keyword evidence="3" id="KW-0813">Transport</keyword>
<feature type="transmembrane region" description="Helical" evidence="11">
    <location>
        <begin position="383"/>
        <end position="408"/>
    </location>
</feature>
<reference evidence="13" key="1">
    <citation type="journal article" date="2019" name="Plant J.">
        <title>Chlorella vulgaris genome assembly and annotation reveals the molecular basis for metabolic acclimation to high light conditions.</title>
        <authorList>
            <person name="Cecchin M."/>
            <person name="Marcolungo L."/>
            <person name="Rossato M."/>
            <person name="Girolomoni L."/>
            <person name="Cosentino E."/>
            <person name="Cuine S."/>
            <person name="Li-Beisson Y."/>
            <person name="Delledonne M."/>
            <person name="Ballottari M."/>
        </authorList>
    </citation>
    <scope>NUCLEOTIDE SEQUENCE</scope>
    <source>
        <strain evidence="13">211/11P</strain>
    </source>
</reference>
<dbReference type="InterPro" id="IPR003593">
    <property type="entry name" value="AAA+_ATPase"/>
</dbReference>
<feature type="transmembrane region" description="Helical" evidence="11">
    <location>
        <begin position="439"/>
        <end position="465"/>
    </location>
</feature>
<dbReference type="PROSITE" id="PS50893">
    <property type="entry name" value="ABC_TRANSPORTER_2"/>
    <property type="match status" value="2"/>
</dbReference>
<keyword evidence="8 11" id="KW-1133">Transmembrane helix</keyword>
<protein>
    <recommendedName>
        <fullName evidence="12">ABC transporter domain-containing protein</fullName>
    </recommendedName>
</protein>
<evidence type="ECO:0000256" key="1">
    <source>
        <dbReference type="ARBA" id="ARBA00004141"/>
    </source>
</evidence>
<keyword evidence="14" id="KW-1185">Reference proteome</keyword>
<feature type="domain" description="ABC transporter" evidence="12">
    <location>
        <begin position="658"/>
        <end position="915"/>
    </location>
</feature>
<keyword evidence="4 11" id="KW-0812">Transmembrane</keyword>
<feature type="transmembrane region" description="Helical" evidence="11">
    <location>
        <begin position="502"/>
        <end position="520"/>
    </location>
</feature>
<evidence type="ECO:0000259" key="12">
    <source>
        <dbReference type="PROSITE" id="PS50893"/>
    </source>
</evidence>
<evidence type="ECO:0000313" key="13">
    <source>
        <dbReference type="EMBL" id="KAI3425008.1"/>
    </source>
</evidence>
<dbReference type="OrthoDB" id="509600at2759"/>
<feature type="compositionally biased region" description="Low complexity" evidence="10">
    <location>
        <begin position="243"/>
        <end position="258"/>
    </location>
</feature>
<dbReference type="SMART" id="SM00382">
    <property type="entry name" value="AAA"/>
    <property type="match status" value="2"/>
</dbReference>
<evidence type="ECO:0000256" key="9">
    <source>
        <dbReference type="ARBA" id="ARBA00023136"/>
    </source>
</evidence>
<feature type="transmembrane region" description="Helical" evidence="11">
    <location>
        <begin position="580"/>
        <end position="598"/>
    </location>
</feature>
<feature type="transmembrane region" description="Helical" evidence="11">
    <location>
        <begin position="1345"/>
        <end position="1372"/>
    </location>
</feature>
<dbReference type="Pfam" id="PF12698">
    <property type="entry name" value="ABC2_membrane_3"/>
    <property type="match status" value="2"/>
</dbReference>
<evidence type="ECO:0000256" key="6">
    <source>
        <dbReference type="ARBA" id="ARBA00022741"/>
    </source>
</evidence>
<dbReference type="Gene3D" id="3.40.50.300">
    <property type="entry name" value="P-loop containing nucleotide triphosphate hydrolases"/>
    <property type="match status" value="2"/>
</dbReference>
<evidence type="ECO:0000256" key="11">
    <source>
        <dbReference type="SAM" id="Phobius"/>
    </source>
</evidence>
<accession>A0A9D4TGM2</accession>
<feature type="domain" description="ABC transporter" evidence="12">
    <location>
        <begin position="1683"/>
        <end position="1913"/>
    </location>
</feature>
<feature type="region of interest" description="Disordered" evidence="10">
    <location>
        <begin position="1987"/>
        <end position="2007"/>
    </location>
</feature>
<dbReference type="InterPro" id="IPR017871">
    <property type="entry name" value="ABC_transporter-like_CS"/>
</dbReference>
<dbReference type="InterPro" id="IPR026082">
    <property type="entry name" value="ABCA"/>
</dbReference>
<dbReference type="FunFam" id="3.40.50.300:FF:000335">
    <property type="entry name" value="ATP binding cassette subfamily A member 5"/>
    <property type="match status" value="2"/>
</dbReference>
<name>A0A9D4TGM2_CHLVU</name>
<dbReference type="PROSITE" id="PS00211">
    <property type="entry name" value="ABC_TRANSPORTER_1"/>
    <property type="match status" value="2"/>
</dbReference>
<feature type="compositionally biased region" description="Gly residues" evidence="10">
    <location>
        <begin position="1050"/>
        <end position="1061"/>
    </location>
</feature>
<dbReference type="GO" id="GO:0005319">
    <property type="term" value="F:lipid transporter activity"/>
    <property type="evidence" value="ECO:0007669"/>
    <property type="project" value="TreeGrafter"/>
</dbReference>
<evidence type="ECO:0000256" key="2">
    <source>
        <dbReference type="ARBA" id="ARBA00008526"/>
    </source>
</evidence>
<dbReference type="InterPro" id="IPR013525">
    <property type="entry name" value="ABC2_TM"/>
</dbReference>
<dbReference type="InterPro" id="IPR003439">
    <property type="entry name" value="ABC_transporter-like_ATP-bd"/>
</dbReference>
<dbReference type="GO" id="GO:0016887">
    <property type="term" value="F:ATP hydrolysis activity"/>
    <property type="evidence" value="ECO:0007669"/>
    <property type="project" value="InterPro"/>
</dbReference>
<feature type="region of interest" description="Disordered" evidence="10">
    <location>
        <begin position="241"/>
        <end position="272"/>
    </location>
</feature>
<comment type="subcellular location">
    <subcellularLocation>
        <location evidence="1">Membrane</location>
        <topology evidence="1">Multi-pass membrane protein</topology>
    </subcellularLocation>
</comment>
<feature type="transmembrane region" description="Helical" evidence="11">
    <location>
        <begin position="1384"/>
        <end position="1407"/>
    </location>
</feature>
<dbReference type="CDD" id="cd03263">
    <property type="entry name" value="ABC_subfamily_A"/>
    <property type="match status" value="2"/>
</dbReference>
<gene>
    <name evidence="13" type="ORF">D9Q98_008390</name>
</gene>
<feature type="region of interest" description="Disordered" evidence="10">
    <location>
        <begin position="1944"/>
        <end position="1972"/>
    </location>
</feature>
<keyword evidence="5" id="KW-0677">Repeat</keyword>
<dbReference type="GO" id="GO:0140359">
    <property type="term" value="F:ABC-type transporter activity"/>
    <property type="evidence" value="ECO:0007669"/>
    <property type="project" value="InterPro"/>
</dbReference>
<reference evidence="13" key="2">
    <citation type="submission" date="2020-11" db="EMBL/GenBank/DDBJ databases">
        <authorList>
            <person name="Cecchin M."/>
            <person name="Marcolungo L."/>
            <person name="Rossato M."/>
            <person name="Girolomoni L."/>
            <person name="Cosentino E."/>
            <person name="Cuine S."/>
            <person name="Li-Beisson Y."/>
            <person name="Delledonne M."/>
            <person name="Ballottari M."/>
        </authorList>
    </citation>
    <scope>NUCLEOTIDE SEQUENCE</scope>
    <source>
        <strain evidence="13">211/11P</strain>
        <tissue evidence="13">Whole cell</tissue>
    </source>
</reference>
<evidence type="ECO:0000256" key="7">
    <source>
        <dbReference type="ARBA" id="ARBA00022840"/>
    </source>
</evidence>
<feature type="transmembrane region" description="Helical" evidence="11">
    <location>
        <begin position="532"/>
        <end position="551"/>
    </location>
</feature>
<sequence length="2041" mass="213375">MAPSRRQSSGASQFRAVLRKNWLLRLCGGRKWFGLGGWFAAVVEVLVPVLFFLVMCIPKHYMHPMPVPRALAPLYPVDTAAWGELYQGPASNAPDGAAQLLYAPNTTQVTQLMLLLAKRAACPPTSVGPVAGASSFYHYFSASAKAAAAAHPGCATGGTDACQAEPACYLPLFERQLVGYATAADATRAAAENPGTVDALLDFTTWQQALDEQRGKQGQQGSLPAQQQPQQAFWRLLERPGAEAEAPQAQQAQQAGQGLHPSGQLSLQQGPREVESRHVYGYTLRMNHSEVPPTRMRLNQFDLLPGNQYKQYWFFSNLQNLVEQAVLAHAAAAAVTNDTSPLLYNTAGPTHGGADVGPAWLAAAAATSPPLLPLALSVKPFPWPALTLDLGATAAALFFNMLLVFAFLQPTRAAIMSVVQERELLLREGMRILGLRDGAYWASWFLTHWSSMAVSGILCALIGLYPFAHSSFGLMLAFYWLVAASLLLFAYCVSTLFSKTRVAGGAGAVLYSLAMVPGYLMPSLQPYGGPGWALSCLLPPSAISLFASVLVKHEAVQQGLSWRTLAMPVTVEGGFSAASVYRMLLLDVVLYAVLLWYLDQVMPSDVGQQLPWTFPLSADYWRQQWRGLSAARRPPAAAWESEEEEEEEGSRHGGGAAVRIVGLRKVFRTTDGMDKVAVDGLSLDIPAGQITALLGHNGAGKTTTISILTGVLPATAGDAYFFPPAAGQDSCTAVAAGGQPRVGLSVRRDMAAIRGSLGVCPQFDVLWPQLTVREHLELYGAIKGYAAGAEQAALAEAAAAEVGLASKLGAAAGELSGGQKRKLSVALAFVGDPSVVILDEPTSGMDPYTRRFTWGVIQARRAKSGTAVLLTSHSMEEADLLADGIAIMSHGRLAALGTSLELKAQFGVGYTLTVSLTTPGAGDGGSEAAAPAATGAGGGVEALTALVRQHVGDAQLLAASGSEAVYRLPKESAATFPPLLRALEQERGGSGGGGGNGLGLAGYGLSETTLEEVFLRVSESAAADVAAAAARAAAAAAALAAAADGGGGGGAKEGGLEAGGEGQEREQDESEVTSLPRQYYLKGWRLWLQQLRALLAKRALCAARDGWAALVQVAVPVLLVLLALWTNHISAALPQQPPLALDRLTALSGNPAAFGAAADVRGPSGGAALQAFLAGYPEAQDSGTARVLTLPMFESLNGSLDGWLLDRWYDSSARQYDAFFLQNLPANLSGAAAAAPGGGTVQYSVMANQTAIHGLPAAVTQVHAALLRWLTGDSGADIRLTSHPFPALAHEQDMQINEEAGTLLLVMCVVLATSVLSASFAIFLVRERSSGSKAVQLIAGAAPSAFWAANLLFDLLYFMVPAALMVALFAAFQLPAFSGPRLGAVAMLLAGFAPAGLCLTYLVQAAFQDEVRVLVRSNTLYFTSGYLGYLAVWILDTIAMYMPSRGVTRARNALLALFQSLSPHFCVARGMHKISNTYKPDQFTNQLGSAPGGSTSASGLHSASSAAAGHGSLGSWGWPEALSGVHPGQSPFTWEVTGQLLACMAAQAVLYASLVLLVEAGLLPRAWRRLAAALAGGAGGVSGNRGEGYRLVPGQEGGAQQEADVAVESGEGDDEDVAAERLAIQTGQLAADRLPVLLRGVSKTFWQPPDSSTPGASHGSGHDSSHSQEQAAVRPADRSSGAVRAVRDLWLSIGTTRPAAGSGPAGSGECFGLLGVNGAGKTTTFRMLTGEVAPDSGDALVGGLSLLRQPAAARQLLGYCPQASALPAQMTGREVVRLYSRLRGLPERLIEREATRMLKQLGLTEYAGRACGSYSGGNRRKLSVAAALVGGAEVVLLDEPSTGMDPGARRALWGVIRHEMAGGRTVLLTSHSMEECEAVCGRVGIMSGGRLRALGSVQHLKNKHGQGYSLEVRVPAGCVAAAQQLVTRCCPGARRRPEHWQAAAAAGLAADDQQRGGTGQRGGEDSGGSTHLSFMIPQHQADLPGLFDALEGSRSGGASGNASEGATETPNHHLILEYSVSQTSLEQVFLALAAAAAGQPT</sequence>
<keyword evidence="7" id="KW-0067">ATP-binding</keyword>
<dbReference type="InterPro" id="IPR027417">
    <property type="entry name" value="P-loop_NTPase"/>
</dbReference>
<feature type="transmembrane region" description="Helical" evidence="11">
    <location>
        <begin position="477"/>
        <end position="497"/>
    </location>
</feature>
<proteinExistence type="inferred from homology"/>
<evidence type="ECO:0000256" key="3">
    <source>
        <dbReference type="ARBA" id="ARBA00022448"/>
    </source>
</evidence>
<dbReference type="GO" id="GO:0005524">
    <property type="term" value="F:ATP binding"/>
    <property type="evidence" value="ECO:0007669"/>
    <property type="project" value="UniProtKB-KW"/>
</dbReference>
<dbReference type="Pfam" id="PF00005">
    <property type="entry name" value="ABC_tran"/>
    <property type="match status" value="2"/>
</dbReference>
<organism evidence="13 14">
    <name type="scientific">Chlorella vulgaris</name>
    <name type="common">Green alga</name>
    <dbReference type="NCBI Taxonomy" id="3077"/>
    <lineage>
        <taxon>Eukaryota</taxon>
        <taxon>Viridiplantae</taxon>
        <taxon>Chlorophyta</taxon>
        <taxon>core chlorophytes</taxon>
        <taxon>Trebouxiophyceae</taxon>
        <taxon>Chlorellales</taxon>
        <taxon>Chlorellaceae</taxon>
        <taxon>Chlorella clade</taxon>
        <taxon>Chlorella</taxon>
    </lineage>
</organism>
<evidence type="ECO:0000256" key="10">
    <source>
        <dbReference type="SAM" id="MobiDB-lite"/>
    </source>
</evidence>
<evidence type="ECO:0000313" key="14">
    <source>
        <dbReference type="Proteomes" id="UP001055712"/>
    </source>
</evidence>
<comment type="similarity">
    <text evidence="2">Belongs to the ABC transporter superfamily. ABCA family. CPR flippase (TC 3.A.1.211) subfamily.</text>
</comment>
<dbReference type="EMBL" id="SIDB01000012">
    <property type="protein sequence ID" value="KAI3425008.1"/>
    <property type="molecule type" value="Genomic_DNA"/>
</dbReference>
<evidence type="ECO:0000256" key="8">
    <source>
        <dbReference type="ARBA" id="ARBA00022989"/>
    </source>
</evidence>
<dbReference type="GO" id="GO:0016020">
    <property type="term" value="C:membrane"/>
    <property type="evidence" value="ECO:0007669"/>
    <property type="project" value="UniProtKB-SubCell"/>
</dbReference>
<feature type="transmembrane region" description="Helical" evidence="11">
    <location>
        <begin position="1303"/>
        <end position="1325"/>
    </location>
</feature>
<keyword evidence="6" id="KW-0547">Nucleotide-binding</keyword>
<dbReference type="SUPFAM" id="SSF52540">
    <property type="entry name" value="P-loop containing nucleoside triphosphate hydrolases"/>
    <property type="match status" value="2"/>
</dbReference>
<evidence type="ECO:0000256" key="4">
    <source>
        <dbReference type="ARBA" id="ARBA00022692"/>
    </source>
</evidence>
<feature type="region of interest" description="Disordered" evidence="10">
    <location>
        <begin position="1645"/>
        <end position="1680"/>
    </location>
</feature>
<feature type="transmembrane region" description="Helical" evidence="11">
    <location>
        <begin position="1419"/>
        <end position="1441"/>
    </location>
</feature>
<comment type="caution">
    <text evidence="13">The sequence shown here is derived from an EMBL/GenBank/DDBJ whole genome shotgun (WGS) entry which is preliminary data.</text>
</comment>
<feature type="region of interest" description="Disordered" evidence="10">
    <location>
        <begin position="1050"/>
        <end position="1072"/>
    </location>
</feature>